<evidence type="ECO:0000313" key="3">
    <source>
        <dbReference type="Proteomes" id="UP000571084"/>
    </source>
</evidence>
<dbReference type="InterPro" id="IPR052516">
    <property type="entry name" value="N-heterocyclic_Hydroxylase"/>
</dbReference>
<dbReference type="Proteomes" id="UP000571084">
    <property type="component" value="Unassembled WGS sequence"/>
</dbReference>
<dbReference type="PANTHER" id="PTHR47495">
    <property type="entry name" value="ALDEHYDE DEHYDROGENASE"/>
    <property type="match status" value="1"/>
</dbReference>
<dbReference type="InterPro" id="IPR006311">
    <property type="entry name" value="TAT_signal"/>
</dbReference>
<dbReference type="AlphaFoldDB" id="A0A840RSW6"/>
<keyword evidence="3" id="KW-1185">Reference proteome</keyword>
<dbReference type="SMART" id="SM01008">
    <property type="entry name" value="Ald_Xan_dh_C"/>
    <property type="match status" value="1"/>
</dbReference>
<dbReference type="PIRSF" id="PIRSF036389">
    <property type="entry name" value="IOR_B"/>
    <property type="match status" value="1"/>
</dbReference>
<comment type="caution">
    <text evidence="2">The sequence shown here is derived from an EMBL/GenBank/DDBJ whole genome shotgun (WGS) entry which is preliminary data.</text>
</comment>
<dbReference type="SUPFAM" id="SSF56003">
    <property type="entry name" value="Molybdenum cofactor-binding domain"/>
    <property type="match status" value="2"/>
</dbReference>
<name>A0A840RSW6_9BURK</name>
<dbReference type="Gene3D" id="3.90.1170.50">
    <property type="entry name" value="Aldehyde oxidase/xanthine dehydrogenase, a/b hammerhead"/>
    <property type="match status" value="1"/>
</dbReference>
<dbReference type="PANTHER" id="PTHR47495:SF2">
    <property type="entry name" value="ALDEHYDE DEHYDROGENASE"/>
    <property type="match status" value="1"/>
</dbReference>
<dbReference type="InterPro" id="IPR037165">
    <property type="entry name" value="AldOxase/xan_DH_Mopterin-bd_sf"/>
</dbReference>
<dbReference type="InterPro" id="IPR046867">
    <property type="entry name" value="AldOxase/xan_DH_MoCoBD2"/>
</dbReference>
<organism evidence="2 3">
    <name type="scientific">Glaciimonas immobilis</name>
    <dbReference type="NCBI Taxonomy" id="728004"/>
    <lineage>
        <taxon>Bacteria</taxon>
        <taxon>Pseudomonadati</taxon>
        <taxon>Pseudomonadota</taxon>
        <taxon>Betaproteobacteria</taxon>
        <taxon>Burkholderiales</taxon>
        <taxon>Oxalobacteraceae</taxon>
        <taxon>Glaciimonas</taxon>
    </lineage>
</organism>
<dbReference type="InterPro" id="IPR036856">
    <property type="entry name" value="Ald_Oxase/Xan_DH_a/b_sf"/>
</dbReference>
<dbReference type="Pfam" id="PF02738">
    <property type="entry name" value="MoCoBD_1"/>
    <property type="match status" value="1"/>
</dbReference>
<evidence type="ECO:0000313" key="2">
    <source>
        <dbReference type="EMBL" id="MBB5199650.1"/>
    </source>
</evidence>
<dbReference type="SUPFAM" id="SSF54665">
    <property type="entry name" value="CO dehydrogenase molybdoprotein N-domain-like"/>
    <property type="match status" value="1"/>
</dbReference>
<dbReference type="Gene3D" id="3.30.365.10">
    <property type="entry name" value="Aldehyde oxidase/xanthine dehydrogenase, molybdopterin binding domain"/>
    <property type="match status" value="4"/>
</dbReference>
<dbReference type="GO" id="GO:0047121">
    <property type="term" value="F:isoquinoline 1-oxidoreductase activity"/>
    <property type="evidence" value="ECO:0007669"/>
    <property type="project" value="UniProtKB-EC"/>
</dbReference>
<evidence type="ECO:0000259" key="1">
    <source>
        <dbReference type="SMART" id="SM01008"/>
    </source>
</evidence>
<dbReference type="Pfam" id="PF20256">
    <property type="entry name" value="MoCoBD_2"/>
    <property type="match status" value="2"/>
</dbReference>
<keyword evidence="2" id="KW-0560">Oxidoreductase</keyword>
<dbReference type="EC" id="1.3.99.16" evidence="2"/>
<dbReference type="InterPro" id="IPR008274">
    <property type="entry name" value="AldOxase/xan_DH_MoCoBD1"/>
</dbReference>
<dbReference type="EMBL" id="JACHHQ010000003">
    <property type="protein sequence ID" value="MBB5199650.1"/>
    <property type="molecule type" value="Genomic_DNA"/>
</dbReference>
<accession>A0A840RSW6</accession>
<reference evidence="2 3" key="1">
    <citation type="submission" date="2020-08" db="EMBL/GenBank/DDBJ databases">
        <title>Genomic Encyclopedia of Type Strains, Phase IV (KMG-IV): sequencing the most valuable type-strain genomes for metagenomic binning, comparative biology and taxonomic classification.</title>
        <authorList>
            <person name="Goeker M."/>
        </authorList>
    </citation>
    <scope>NUCLEOTIDE SEQUENCE [LARGE SCALE GENOMIC DNA]</scope>
    <source>
        <strain evidence="2 3">DSM 23240</strain>
    </source>
</reference>
<dbReference type="InterPro" id="IPR000674">
    <property type="entry name" value="Ald_Oxase/Xan_DH_a/b"/>
</dbReference>
<protein>
    <submittedName>
        <fullName evidence="2">Isoquinoline 1-oxidoreductase beta subunit</fullName>
        <ecNumber evidence="2">1.3.99.16</ecNumber>
    </submittedName>
</protein>
<sequence>MKSIDRAFQTAASQFTSPDVPSHFPITNVSRRRFMQTSGGLVLGLQLGSLMAATGTGAAFEPNAFVQISADGSITILAKHLEMGQGVYTGLATLIAEELDADWRHVRAEGAPADTKLYQNTGWGIQGTGGSSSIANSYEQMRKAGATARAMLVSAAAAKWNVAPESITITKSVVHHAASRRAAGFGELAAAAATQPVPTDVKLKSPKDFKLVGNPTLPRLDSPTKTDGTAMFTQDMKLPGMLVAVPLHPVRFGATVKTVNAVKAKAIPGVVAVVQFAGTPRSFAGVAVLATNTWAARQGRNALEVEWDETHAYKKGSPEILAQYRAALKKPGMIAKKVGNVDTALVKPAILIEADYEVPFLAHAAMEPLNCLVQLGETTCEIWNGEQFQTIDQGSVAKFLNLPAEKIKINQLYAGGSFGRRANPHSDYLLEAVSIAKSAREQGVRVPVKMVWMREDDTRGGYYRPINVHRARLALDAQGRLSAWHVRMAGQSIMEGSAFAGVIKDGIDPTSVEGQADLPYNIPNLQVELYTPQDVGVPIQWFRSVGHTHSAFSSEGLMDEAAIAAGKDPLAFRLSMLTSHPRHSGVLQLAARQAGWSKPLAPGAKGERRGRGLAVHESFNTFVAQVAEITVKANGTFKVDRIVCAVDCGVAVNPDVIKAQMEGGIGFGLAAALHGAITLKDGVVEQSNFHDYQVLRINEMPKIEVFIVTSTEKSTGVGEPGVPPVAPAVVNAIFSAMGKRLRTLPIGNQLTQKA</sequence>
<dbReference type="PROSITE" id="PS51318">
    <property type="entry name" value="TAT"/>
    <property type="match status" value="1"/>
</dbReference>
<gene>
    <name evidence="2" type="ORF">HNR39_001482</name>
</gene>
<proteinExistence type="predicted"/>
<feature type="domain" description="Aldehyde oxidase/xanthine dehydrogenase a/b hammerhead" evidence="1">
    <location>
        <begin position="227"/>
        <end position="311"/>
    </location>
</feature>
<dbReference type="InterPro" id="IPR012368">
    <property type="entry name" value="OxRdtase_Mopterin-bd_su_IorB"/>
</dbReference>